<reference evidence="1" key="1">
    <citation type="journal article" date="2020" name="mSystems">
        <title>Genome- and Community-Level Interaction Insights into Carbon Utilization and Element Cycling Functions of Hydrothermarchaeota in Hydrothermal Sediment.</title>
        <authorList>
            <person name="Zhou Z."/>
            <person name="Liu Y."/>
            <person name="Xu W."/>
            <person name="Pan J."/>
            <person name="Luo Z.H."/>
            <person name="Li M."/>
        </authorList>
    </citation>
    <scope>NUCLEOTIDE SEQUENCE [LARGE SCALE GENOMIC DNA]</scope>
    <source>
        <strain evidence="1">HyVt-458</strain>
    </source>
</reference>
<comment type="caution">
    <text evidence="1">The sequence shown here is derived from an EMBL/GenBank/DDBJ whole genome shotgun (WGS) entry which is preliminary data.</text>
</comment>
<dbReference type="Proteomes" id="UP000886339">
    <property type="component" value="Unassembled WGS sequence"/>
</dbReference>
<organism evidence="1">
    <name type="scientific">Thiolapillus brandeum</name>
    <dbReference type="NCBI Taxonomy" id="1076588"/>
    <lineage>
        <taxon>Bacteria</taxon>
        <taxon>Pseudomonadati</taxon>
        <taxon>Pseudomonadota</taxon>
        <taxon>Gammaproteobacteria</taxon>
        <taxon>Chromatiales</taxon>
        <taxon>Sedimenticolaceae</taxon>
        <taxon>Thiolapillus</taxon>
    </lineage>
</organism>
<evidence type="ECO:0000313" key="1">
    <source>
        <dbReference type="EMBL" id="HEC07283.1"/>
    </source>
</evidence>
<sequence>MALFASPKKNVAGTPEQPRFEELGCPAFASLVEKMDADPERKYHVLDLAAASGNHIEFFSRFRCRYHIGDVLQVLSYLEPPEPEEPAPDFNLILPLHMKDKLDLILVWDGLNYLDKALLPGFSEHLLRKCNPGAWVHAFVYTRGDMPAKPVSFDILSSSTMRRSLGEGATAAPCYPQRVLENLMPGFRSVQSRLLKNGVQEYLFQVQ</sequence>
<dbReference type="InterPro" id="IPR029063">
    <property type="entry name" value="SAM-dependent_MTases_sf"/>
</dbReference>
<name>A0A831S006_9GAMM</name>
<gene>
    <name evidence="1" type="ORF">ENJ12_10545</name>
</gene>
<accession>A0A831S006</accession>
<protein>
    <recommendedName>
        <fullName evidence="2">Class I SAM-dependent methyltransferase</fullName>
    </recommendedName>
</protein>
<dbReference type="AlphaFoldDB" id="A0A831S006"/>
<proteinExistence type="predicted"/>
<dbReference type="SUPFAM" id="SSF53335">
    <property type="entry name" value="S-adenosyl-L-methionine-dependent methyltransferases"/>
    <property type="match status" value="1"/>
</dbReference>
<evidence type="ECO:0008006" key="2">
    <source>
        <dbReference type="Google" id="ProtNLM"/>
    </source>
</evidence>
<dbReference type="EMBL" id="DRLF01000363">
    <property type="protein sequence ID" value="HEC07283.1"/>
    <property type="molecule type" value="Genomic_DNA"/>
</dbReference>